<dbReference type="Proteomes" id="UP000267096">
    <property type="component" value="Unassembled WGS sequence"/>
</dbReference>
<evidence type="ECO:0000313" key="5">
    <source>
        <dbReference type="WBParaSite" id="ASIM_0002090301-mRNA-1"/>
    </source>
</evidence>
<feature type="region of interest" description="Disordered" evidence="1">
    <location>
        <begin position="1"/>
        <end position="50"/>
    </location>
</feature>
<dbReference type="AlphaFoldDB" id="A0A0M3KIT3"/>
<feature type="compositionally biased region" description="Low complexity" evidence="1">
    <location>
        <begin position="19"/>
        <end position="36"/>
    </location>
</feature>
<keyword evidence="4" id="KW-1185">Reference proteome</keyword>
<accession>A0A0M3KIT3</accession>
<reference evidence="3 4" key="2">
    <citation type="submission" date="2018-11" db="EMBL/GenBank/DDBJ databases">
        <authorList>
            <consortium name="Pathogen Informatics"/>
        </authorList>
    </citation>
    <scope>NUCLEOTIDE SEQUENCE [LARGE SCALE GENOMIC DNA]</scope>
</reference>
<reference evidence="5" key="1">
    <citation type="submission" date="2017-02" db="UniProtKB">
        <authorList>
            <consortium name="WormBaseParasite"/>
        </authorList>
    </citation>
    <scope>IDENTIFICATION</scope>
</reference>
<organism evidence="5">
    <name type="scientific">Anisakis simplex</name>
    <name type="common">Herring worm</name>
    <dbReference type="NCBI Taxonomy" id="6269"/>
    <lineage>
        <taxon>Eukaryota</taxon>
        <taxon>Metazoa</taxon>
        <taxon>Ecdysozoa</taxon>
        <taxon>Nematoda</taxon>
        <taxon>Chromadorea</taxon>
        <taxon>Rhabditida</taxon>
        <taxon>Spirurina</taxon>
        <taxon>Ascaridomorpha</taxon>
        <taxon>Ascaridoidea</taxon>
        <taxon>Anisakidae</taxon>
        <taxon>Anisakis</taxon>
        <taxon>Anisakis simplex complex</taxon>
    </lineage>
</organism>
<protein>
    <submittedName>
        <fullName evidence="5">Non-specific serine/threonine protein kinase</fullName>
    </submittedName>
</protein>
<feature type="compositionally biased region" description="Polar residues" evidence="1">
    <location>
        <begin position="37"/>
        <end position="50"/>
    </location>
</feature>
<evidence type="ECO:0000259" key="2">
    <source>
        <dbReference type="Pfam" id="PF25999"/>
    </source>
</evidence>
<dbReference type="WBParaSite" id="ASIM_0002090301-mRNA-1">
    <property type="protein sequence ID" value="ASIM_0002090301-mRNA-1"/>
    <property type="gene ID" value="ASIM_0002090301"/>
</dbReference>
<proteinExistence type="predicted"/>
<feature type="compositionally biased region" description="Polar residues" evidence="1">
    <location>
        <begin position="74"/>
        <end position="83"/>
    </location>
</feature>
<feature type="compositionally biased region" description="Polar residues" evidence="1">
    <location>
        <begin position="1"/>
        <end position="18"/>
    </location>
</feature>
<evidence type="ECO:0000256" key="1">
    <source>
        <dbReference type="SAM" id="MobiDB-lite"/>
    </source>
</evidence>
<evidence type="ECO:0000313" key="4">
    <source>
        <dbReference type="Proteomes" id="UP000267096"/>
    </source>
</evidence>
<feature type="region of interest" description="Disordered" evidence="1">
    <location>
        <begin position="65"/>
        <end position="89"/>
    </location>
</feature>
<sequence>MSDSASSQVLSSNKQHLTNPSSINSSSSSKNSNIPIAQSQSQVSGRPNQNNLDLLCDISFGQQQPSEAQMDRGASNSVQSMSLSADEDVADRSNEQFGDFTSSSPVPSTVPSDALLNPQPIVPISLNSEVFSNEKQEAKDIYAVMKAVEGDMQGSEQEQENVHVWKRCIQEAYCLFSDADQLLPIASEIFINDIAQTERGAKYLSALRAVYEMVSRIRKGRVEELREVNNELEQIDRIWQRIK</sequence>
<gene>
    <name evidence="3" type="ORF">ASIM_LOCUS20281</name>
</gene>
<feature type="domain" description="Synergin gamma C-terminal" evidence="2">
    <location>
        <begin position="156"/>
        <end position="240"/>
    </location>
</feature>
<dbReference type="EMBL" id="UYRR01039147">
    <property type="protein sequence ID" value="VDK75692.1"/>
    <property type="molecule type" value="Genomic_DNA"/>
</dbReference>
<dbReference type="InterPro" id="IPR059024">
    <property type="entry name" value="SYNRG_C"/>
</dbReference>
<name>A0A0M3KIT3_ANISI</name>
<evidence type="ECO:0000313" key="3">
    <source>
        <dbReference type="EMBL" id="VDK75692.1"/>
    </source>
</evidence>
<dbReference type="Pfam" id="PF25999">
    <property type="entry name" value="SYNRG_C"/>
    <property type="match status" value="1"/>
</dbReference>